<evidence type="ECO:0000256" key="2">
    <source>
        <dbReference type="SAM" id="MobiDB-lite"/>
    </source>
</evidence>
<feature type="region of interest" description="Disordered" evidence="2">
    <location>
        <begin position="197"/>
        <end position="236"/>
    </location>
</feature>
<keyword evidence="4" id="KW-1185">Reference proteome</keyword>
<dbReference type="PANTHER" id="PTHR46586">
    <property type="entry name" value="ANKYRIN REPEAT-CONTAINING PROTEIN"/>
    <property type="match status" value="1"/>
</dbReference>
<dbReference type="Gene3D" id="1.25.40.20">
    <property type="entry name" value="Ankyrin repeat-containing domain"/>
    <property type="match status" value="2"/>
</dbReference>
<protein>
    <recommendedName>
        <fullName evidence="5">Ankyrin repeat-containing protein</fullName>
    </recommendedName>
</protein>
<dbReference type="OrthoDB" id="76098at2759"/>
<evidence type="ECO:0008006" key="5">
    <source>
        <dbReference type="Google" id="ProtNLM"/>
    </source>
</evidence>
<sequence length="569" mass="64712">MQQSHLYKIVPVRLFPVDKKKINFIAVLSLNEDLHYLVTTGGNVRKNNEKKSWKSCFSGTVLDVTKTMFCGWFDLTSSMNEALFPASKSTVILVEARHYFSANNESIDQHIFIYHTLNSGVKSVGPKLPNGLDLNQYLDSKLEKDKVYKKIKNLENEILNLKQQLLIYQPSDTQMTSPKKTTTTPVIISLCDDLKRKRDDNDNDNNNNDRLKNNNNQPTTFNTTTSTTTTSTTSSSTTFIKPFSQDYNITKRFKSLIGMINIRQKIFGFVKELTNKLDGRRSICGRDIIKLPNIEMISKYAMPWDFIKHYIPTKKQVPLQQRGEVIYKYCLHPNASLYTLSQLFKWSPDYDPRQQYKGHYDHLAYEVACYGKTEVLTYLFREFPNIQETIGMCAYANKQAALDIVCKGGNLATVKVLLSNLNCRDITSDAMDRAARKGHLDVVKYLDKFFKENAEDDFEIDEECSTDAMNGAAKNGHINVVKYLNENRTEGCTSKAMDLAALNGHLNVVEYLGNHRTEGCTTDAMDLAALNGHLNVIQWLHENSDVGGTEKALQNAIKNGHKNIIDVFF</sequence>
<dbReference type="GeneID" id="14870301"/>
<organism evidence="3 4">
    <name type="scientific">Cavenderia fasciculata</name>
    <name type="common">Slime mold</name>
    <name type="synonym">Dictyostelium fasciculatum</name>
    <dbReference type="NCBI Taxonomy" id="261658"/>
    <lineage>
        <taxon>Eukaryota</taxon>
        <taxon>Amoebozoa</taxon>
        <taxon>Evosea</taxon>
        <taxon>Eumycetozoa</taxon>
        <taxon>Dictyostelia</taxon>
        <taxon>Acytosteliales</taxon>
        <taxon>Cavenderiaceae</taxon>
        <taxon>Cavenderia</taxon>
    </lineage>
</organism>
<reference evidence="4" key="1">
    <citation type="journal article" date="2011" name="Genome Res.">
        <title>Phylogeny-wide analysis of social amoeba genomes highlights ancient origins for complex intercellular communication.</title>
        <authorList>
            <person name="Heidel A.J."/>
            <person name="Lawal H.M."/>
            <person name="Felder M."/>
            <person name="Schilde C."/>
            <person name="Helps N.R."/>
            <person name="Tunggal B."/>
            <person name="Rivero F."/>
            <person name="John U."/>
            <person name="Schleicher M."/>
            <person name="Eichinger L."/>
            <person name="Platzer M."/>
            <person name="Noegel A.A."/>
            <person name="Schaap P."/>
            <person name="Gloeckner G."/>
        </authorList>
    </citation>
    <scope>NUCLEOTIDE SEQUENCE [LARGE SCALE GENOMIC DNA]</scope>
    <source>
        <strain evidence="4">SH3</strain>
    </source>
</reference>
<feature type="coiled-coil region" evidence="1">
    <location>
        <begin position="137"/>
        <end position="164"/>
    </location>
</feature>
<dbReference type="AlphaFoldDB" id="F4Q1F1"/>
<dbReference type="InterPro" id="IPR052050">
    <property type="entry name" value="SecEffector_AnkRepeat"/>
</dbReference>
<dbReference type="EMBL" id="GL883018">
    <property type="protein sequence ID" value="EGG18652.1"/>
    <property type="molecule type" value="Genomic_DNA"/>
</dbReference>
<keyword evidence="1" id="KW-0175">Coiled coil</keyword>
<name>F4Q1F1_CACFS</name>
<dbReference type="Pfam" id="PF12796">
    <property type="entry name" value="Ank_2"/>
    <property type="match status" value="1"/>
</dbReference>
<dbReference type="KEGG" id="dfa:DFA_04147"/>
<evidence type="ECO:0000256" key="1">
    <source>
        <dbReference type="SAM" id="Coils"/>
    </source>
</evidence>
<proteinExistence type="predicted"/>
<dbReference type="SUPFAM" id="SSF48403">
    <property type="entry name" value="Ankyrin repeat"/>
    <property type="match status" value="1"/>
</dbReference>
<feature type="compositionally biased region" description="Low complexity" evidence="2">
    <location>
        <begin position="213"/>
        <end position="236"/>
    </location>
</feature>
<evidence type="ECO:0000313" key="3">
    <source>
        <dbReference type="EMBL" id="EGG18652.1"/>
    </source>
</evidence>
<evidence type="ECO:0000313" key="4">
    <source>
        <dbReference type="Proteomes" id="UP000007797"/>
    </source>
</evidence>
<dbReference type="RefSeq" id="XP_004366556.1">
    <property type="nucleotide sequence ID" value="XM_004366499.1"/>
</dbReference>
<dbReference type="Proteomes" id="UP000007797">
    <property type="component" value="Unassembled WGS sequence"/>
</dbReference>
<dbReference type="PANTHER" id="PTHR46586:SF3">
    <property type="entry name" value="ANKYRIN REPEAT-CONTAINING PROTEIN"/>
    <property type="match status" value="1"/>
</dbReference>
<gene>
    <name evidence="3" type="ORF">DFA_04147</name>
</gene>
<dbReference type="InterPro" id="IPR036770">
    <property type="entry name" value="Ankyrin_rpt-contain_sf"/>
</dbReference>
<dbReference type="InterPro" id="IPR002110">
    <property type="entry name" value="Ankyrin_rpt"/>
</dbReference>
<accession>F4Q1F1</accession>